<keyword evidence="1" id="KW-0560">Oxidoreductase</keyword>
<dbReference type="PANTHER" id="PTHR11699">
    <property type="entry name" value="ALDEHYDE DEHYDROGENASE-RELATED"/>
    <property type="match status" value="1"/>
</dbReference>
<evidence type="ECO:0000313" key="5">
    <source>
        <dbReference type="EMBL" id="OAN13251.1"/>
    </source>
</evidence>
<evidence type="ECO:0000259" key="4">
    <source>
        <dbReference type="Pfam" id="PF00171"/>
    </source>
</evidence>
<dbReference type="RefSeq" id="WP_068333577.1">
    <property type="nucleotide sequence ID" value="NZ_LVHF01000029.1"/>
</dbReference>
<dbReference type="STRING" id="858640.A3K86_16475"/>
<dbReference type="EMBL" id="LVHF01000029">
    <property type="protein sequence ID" value="OAN13251.1"/>
    <property type="molecule type" value="Genomic_DNA"/>
</dbReference>
<feature type="region of interest" description="Disordered" evidence="3">
    <location>
        <begin position="502"/>
        <end position="521"/>
    </location>
</feature>
<dbReference type="Gene3D" id="3.40.309.10">
    <property type="entry name" value="Aldehyde Dehydrogenase, Chain A, domain 2"/>
    <property type="match status" value="1"/>
</dbReference>
<dbReference type="CDD" id="cd07122">
    <property type="entry name" value="ALDH_F20_ACDH"/>
    <property type="match status" value="1"/>
</dbReference>
<dbReference type="Pfam" id="PF00171">
    <property type="entry name" value="Aldedh"/>
    <property type="match status" value="1"/>
</dbReference>
<keyword evidence="2" id="KW-0175">Coiled coil</keyword>
<sequence length="563" mass="59564">MMLDKDLQSIQAARELVKNAKNAQRQFAKLSQQQVDKIVAHIAAEAARHAEPLAKAAHEETGFGRWQDKVLKNLFASTQVHEHIRDMKTVGIIADDSANKVMDVGVPLGVITALVPSTNPTSTIFYKTLIALKAGNAIIFSPHPNAKVCSQQAIEVVKRAAQEAGAPAGIVDGVTLLTMQATETLMKSKDVSLILATGGEGMVRAAYASGTPTISGGPGNGPAFIERSANVPQAVKDIITSKTFDNGVICASEQSIIVERCIYDQVHQELIRQGAYLMNEQESEKLAALLLRPNGMINPEMVGQCALTVAQKAGFSVPAHTTVLVSPQTTVSPKNPYSREKLCPVLGLYVEEDWHTACARVMELLTNEGMGHTLVIHTQNTDIVREFALEKPVFRMLVNTPAALGGIGATSNLTPALTLGCGALGGGSSSDNVGPMNLLNVRKVGYGVRSIEELRQPTAPAASVSAATVPACEPSYTSYQEPAPVAPAATNKPVSIFEDTRFTGGSPAATAPVATTSNGDDRFTSTAAPIAPANDTVKHDACNDISEAQVEQIIKQVMGRMAS</sequence>
<keyword evidence="6" id="KW-1185">Reference proteome</keyword>
<dbReference type="InterPro" id="IPR016161">
    <property type="entry name" value="Ald_DH/histidinol_DH"/>
</dbReference>
<organism evidence="5 6">
    <name type="scientific">Photobacterium jeanii</name>
    <dbReference type="NCBI Taxonomy" id="858640"/>
    <lineage>
        <taxon>Bacteria</taxon>
        <taxon>Pseudomonadati</taxon>
        <taxon>Pseudomonadota</taxon>
        <taxon>Gammaproteobacteria</taxon>
        <taxon>Vibrionales</taxon>
        <taxon>Vibrionaceae</taxon>
        <taxon>Photobacterium</taxon>
    </lineage>
</organism>
<protein>
    <recommendedName>
        <fullName evidence="4">Aldehyde dehydrogenase domain-containing protein</fullName>
    </recommendedName>
</protein>
<dbReference type="NCBIfam" id="TIGR02518">
    <property type="entry name" value="EutH_ACDH"/>
    <property type="match status" value="1"/>
</dbReference>
<feature type="domain" description="Aldehyde dehydrogenase" evidence="4">
    <location>
        <begin position="12"/>
        <end position="273"/>
    </location>
</feature>
<dbReference type="Gene3D" id="3.40.605.10">
    <property type="entry name" value="Aldehyde Dehydrogenase, Chain A, domain 1"/>
    <property type="match status" value="1"/>
</dbReference>
<accession>A0A178K7H7</accession>
<evidence type="ECO:0000256" key="3">
    <source>
        <dbReference type="SAM" id="MobiDB-lite"/>
    </source>
</evidence>
<dbReference type="InterPro" id="IPR016163">
    <property type="entry name" value="Ald_DH_C"/>
</dbReference>
<evidence type="ECO:0000313" key="6">
    <source>
        <dbReference type="Proteomes" id="UP000078503"/>
    </source>
</evidence>
<dbReference type="SUPFAM" id="SSF53720">
    <property type="entry name" value="ALDH-like"/>
    <property type="match status" value="1"/>
</dbReference>
<evidence type="ECO:0000256" key="1">
    <source>
        <dbReference type="ARBA" id="ARBA00023002"/>
    </source>
</evidence>
<feature type="compositionally biased region" description="Low complexity" evidence="3">
    <location>
        <begin position="503"/>
        <end position="517"/>
    </location>
</feature>
<dbReference type="AlphaFoldDB" id="A0A178K7H7"/>
<gene>
    <name evidence="5" type="ORF">A3K86_16475</name>
</gene>
<feature type="coiled-coil region" evidence="2">
    <location>
        <begin position="3"/>
        <end position="33"/>
    </location>
</feature>
<evidence type="ECO:0000256" key="2">
    <source>
        <dbReference type="SAM" id="Coils"/>
    </source>
</evidence>
<dbReference type="OrthoDB" id="9815791at2"/>
<proteinExistence type="predicted"/>
<dbReference type="InterPro" id="IPR015590">
    <property type="entry name" value="Aldehyde_DH_dom"/>
</dbReference>
<reference evidence="5 6" key="1">
    <citation type="submission" date="2016-03" db="EMBL/GenBank/DDBJ databases">
        <title>Photobacterium proteolyticum sp. nov. a protease producing bacterium isolated from ocean sediments of Laizhou Bay.</title>
        <authorList>
            <person name="Li Y."/>
        </authorList>
    </citation>
    <scope>NUCLEOTIDE SEQUENCE [LARGE SCALE GENOMIC DNA]</scope>
    <source>
        <strain evidence="5 6">R-40508</strain>
    </source>
</reference>
<dbReference type="Proteomes" id="UP000078503">
    <property type="component" value="Unassembled WGS sequence"/>
</dbReference>
<dbReference type="InterPro" id="IPR016162">
    <property type="entry name" value="Ald_DH_N"/>
</dbReference>
<name>A0A178K7H7_9GAMM</name>
<dbReference type="InterPro" id="IPR013357">
    <property type="entry name" value="Acetaldehyde_DH_acetylating"/>
</dbReference>
<comment type="caution">
    <text evidence="5">The sequence shown here is derived from an EMBL/GenBank/DDBJ whole genome shotgun (WGS) entry which is preliminary data.</text>
</comment>
<dbReference type="GO" id="GO:0016620">
    <property type="term" value="F:oxidoreductase activity, acting on the aldehyde or oxo group of donors, NAD or NADP as acceptor"/>
    <property type="evidence" value="ECO:0007669"/>
    <property type="project" value="InterPro"/>
</dbReference>